<dbReference type="EMBL" id="KY774314">
    <property type="protein sequence ID" value="ART30821.1"/>
    <property type="molecule type" value="Genomic_DNA"/>
</dbReference>
<sequence>MKHLCRQENMMLPPRTSHYDVVEKLVENDENNVALIAEIYDNLHLNGTLSPPVEIINHLFMVGS</sequence>
<accession>A0A1Y0B0C0</accession>
<evidence type="ECO:0000313" key="1">
    <source>
        <dbReference type="EMBL" id="ART30821.1"/>
    </source>
</evidence>
<gene>
    <name evidence="1" type="ORF">AEK19_MT0565</name>
</gene>
<name>A0A1Y0B0C0_9LAMI</name>
<dbReference type="AlphaFoldDB" id="A0A1Y0B0C0"/>
<geneLocation type="mitochondrion" evidence="1"/>
<keyword evidence="1" id="KW-0496">Mitochondrion</keyword>
<proteinExistence type="predicted"/>
<protein>
    <submittedName>
        <fullName evidence="1">Uncharacterized protein</fullName>
    </submittedName>
</protein>
<reference evidence="1" key="1">
    <citation type="submission" date="2017-03" db="EMBL/GenBank/DDBJ databases">
        <title>The mitochondrial genome of the carnivorous plant Utricularia reniformis (Lentibulariaceae): structure, comparative analysis and evolutionary landmarks.</title>
        <authorList>
            <person name="Silva S.R."/>
            <person name="Alvarenga D.O."/>
            <person name="Michael T.P."/>
            <person name="Miranda V.F.O."/>
            <person name="Varani A.M."/>
        </authorList>
    </citation>
    <scope>NUCLEOTIDE SEQUENCE</scope>
</reference>
<organism evidence="1">
    <name type="scientific">Utricularia reniformis</name>
    <dbReference type="NCBI Taxonomy" id="192314"/>
    <lineage>
        <taxon>Eukaryota</taxon>
        <taxon>Viridiplantae</taxon>
        <taxon>Streptophyta</taxon>
        <taxon>Embryophyta</taxon>
        <taxon>Tracheophyta</taxon>
        <taxon>Spermatophyta</taxon>
        <taxon>Magnoliopsida</taxon>
        <taxon>eudicotyledons</taxon>
        <taxon>Gunneridae</taxon>
        <taxon>Pentapetalae</taxon>
        <taxon>asterids</taxon>
        <taxon>lamiids</taxon>
        <taxon>Lamiales</taxon>
        <taxon>Lentibulariaceae</taxon>
        <taxon>Utricularia</taxon>
    </lineage>
</organism>